<evidence type="ECO:0000313" key="2">
    <source>
        <dbReference type="Proteomes" id="UP000465778"/>
    </source>
</evidence>
<accession>A0A380XJW8</accession>
<proteinExistence type="predicted"/>
<dbReference type="EMBL" id="VDEM01000100">
    <property type="protein sequence ID" value="KAF0821527.1"/>
    <property type="molecule type" value="Genomic_DNA"/>
</dbReference>
<dbReference type="AlphaFoldDB" id="A0A380XJW8"/>
<reference evidence="1 2" key="1">
    <citation type="journal article" date="2020" name="G3 (Bethesda)">
        <title>Whole Genome Sequencing and Comparative Genomics of Two Nematicidal Bacillus Strains Reveals a Wide Range of Possible Virulence Factors.</title>
        <authorList>
            <person name="Susic N."/>
            <person name="Janezic S."/>
            <person name="Rupnik M."/>
            <person name="Geric Stare B."/>
        </authorList>
    </citation>
    <scope>NUCLEOTIDE SEQUENCE [LARGE SCALE GENOMIC DNA]</scope>
    <source>
        <strain evidence="1 2">I-1582</strain>
    </source>
</reference>
<name>A0A380XJW8_CYTFI</name>
<organism evidence="1 2">
    <name type="scientific">Cytobacillus firmus</name>
    <name type="common">Bacillus firmus</name>
    <dbReference type="NCBI Taxonomy" id="1399"/>
    <lineage>
        <taxon>Bacteria</taxon>
        <taxon>Bacillati</taxon>
        <taxon>Bacillota</taxon>
        <taxon>Bacilli</taxon>
        <taxon>Bacillales</taxon>
        <taxon>Bacillaceae</taxon>
        <taxon>Cytobacillus</taxon>
    </lineage>
</organism>
<comment type="caution">
    <text evidence="1">The sequence shown here is derived from an EMBL/GenBank/DDBJ whole genome shotgun (WGS) entry which is preliminary data.</text>
</comment>
<gene>
    <name evidence="1" type="ORF">KIS1582_4745</name>
</gene>
<evidence type="ECO:0000313" key="1">
    <source>
        <dbReference type="EMBL" id="KAF0821527.1"/>
    </source>
</evidence>
<sequence length="57" mass="6733">MKKLPVFLMLMLILVSFILNIFGLMKLIPIFITSPILFISLLILCLYLNDRRRFKGF</sequence>
<protein>
    <submittedName>
        <fullName evidence="1">Uncharacterized protein</fullName>
    </submittedName>
</protein>
<dbReference type="Proteomes" id="UP000465778">
    <property type="component" value="Unassembled WGS sequence"/>
</dbReference>